<dbReference type="STRING" id="1122188.SAMN02745674_01488"/>
<dbReference type="OrthoDB" id="5974438at2"/>
<gene>
    <name evidence="2" type="ORF">SAMN02745674_01488</name>
</gene>
<proteinExistence type="predicted"/>
<dbReference type="Gene3D" id="1.25.40.10">
    <property type="entry name" value="Tetratricopeptide repeat domain"/>
    <property type="match status" value="1"/>
</dbReference>
<keyword evidence="1" id="KW-0732">Signal</keyword>
<evidence type="ECO:0000313" key="2">
    <source>
        <dbReference type="EMBL" id="SJZ98766.1"/>
    </source>
</evidence>
<evidence type="ECO:0000313" key="3">
    <source>
        <dbReference type="Proteomes" id="UP000190061"/>
    </source>
</evidence>
<keyword evidence="3" id="KW-1185">Reference proteome</keyword>
<dbReference type="AlphaFoldDB" id="A0A1T4Q512"/>
<accession>A0A1T4Q512</accession>
<protein>
    <recommendedName>
        <fullName evidence="4">Tetratricopeptide repeat-containing protein</fullName>
    </recommendedName>
</protein>
<dbReference type="InterPro" id="IPR011990">
    <property type="entry name" value="TPR-like_helical_dom_sf"/>
</dbReference>
<reference evidence="2 3" key="1">
    <citation type="submission" date="2017-02" db="EMBL/GenBank/DDBJ databases">
        <authorList>
            <person name="Peterson S.W."/>
        </authorList>
    </citation>
    <scope>NUCLEOTIDE SEQUENCE [LARGE SCALE GENOMIC DNA]</scope>
    <source>
        <strain evidence="2 3">DSM 21749</strain>
    </source>
</reference>
<dbReference type="SUPFAM" id="SSF48452">
    <property type="entry name" value="TPR-like"/>
    <property type="match status" value="1"/>
</dbReference>
<name>A0A1T4Q512_9GAMM</name>
<feature type="signal peptide" evidence="1">
    <location>
        <begin position="1"/>
        <end position="25"/>
    </location>
</feature>
<feature type="chain" id="PRO_5012865927" description="Tetratricopeptide repeat-containing protein" evidence="1">
    <location>
        <begin position="26"/>
        <end position="216"/>
    </location>
</feature>
<dbReference type="Proteomes" id="UP000190061">
    <property type="component" value="Unassembled WGS sequence"/>
</dbReference>
<dbReference type="RefSeq" id="WP_078758085.1">
    <property type="nucleotide sequence ID" value="NZ_FUXP01000004.1"/>
</dbReference>
<organism evidence="2 3">
    <name type="scientific">Lysobacter spongiicola DSM 21749</name>
    <dbReference type="NCBI Taxonomy" id="1122188"/>
    <lineage>
        <taxon>Bacteria</taxon>
        <taxon>Pseudomonadati</taxon>
        <taxon>Pseudomonadota</taxon>
        <taxon>Gammaproteobacteria</taxon>
        <taxon>Lysobacterales</taxon>
        <taxon>Lysobacteraceae</taxon>
        <taxon>Novilysobacter</taxon>
    </lineage>
</organism>
<evidence type="ECO:0000256" key="1">
    <source>
        <dbReference type="SAM" id="SignalP"/>
    </source>
</evidence>
<sequence>MKSYSPLFRGLAVAACLAMSGVAAAQSQRLVPMSEFYFDEDARTAQPIAPVKGSGDALVDRLLKLIARNPHAKEETAQLAHIAMEGGRPELGRELYGRVLAGLNASDGLWRPVLWNYGWDLYRQGDHAGALAQWQTMMQARSVSAQWIPTTFALVLWQLDRKDEAVQWYAAAVRTEPGKWNSPGRYAELLPDWREEDRAVLAEVQQAWAANPPEWR</sequence>
<dbReference type="EMBL" id="FUXP01000004">
    <property type="protein sequence ID" value="SJZ98766.1"/>
    <property type="molecule type" value="Genomic_DNA"/>
</dbReference>
<evidence type="ECO:0008006" key="4">
    <source>
        <dbReference type="Google" id="ProtNLM"/>
    </source>
</evidence>